<dbReference type="GO" id="GO:0003677">
    <property type="term" value="F:DNA binding"/>
    <property type="evidence" value="ECO:0007669"/>
    <property type="project" value="InterPro"/>
</dbReference>
<dbReference type="GO" id="GO:0006281">
    <property type="term" value="P:DNA repair"/>
    <property type="evidence" value="ECO:0007669"/>
    <property type="project" value="UniProtKB-KW"/>
</dbReference>
<name>L1Q271_9CLOT</name>
<evidence type="ECO:0000259" key="8">
    <source>
        <dbReference type="Pfam" id="PF00717"/>
    </source>
</evidence>
<dbReference type="EMBL" id="AMEZ01000136">
    <property type="protein sequence ID" value="EKY22104.1"/>
    <property type="molecule type" value="Genomic_DNA"/>
</dbReference>
<dbReference type="InterPro" id="IPR039418">
    <property type="entry name" value="LexA-like"/>
</dbReference>
<dbReference type="RefSeq" id="WP_005216372.1">
    <property type="nucleotide sequence ID" value="NZ_KB291716.1"/>
</dbReference>
<dbReference type="PANTHER" id="PTHR33516">
    <property type="entry name" value="LEXA REPRESSOR"/>
    <property type="match status" value="1"/>
</dbReference>
<evidence type="ECO:0000256" key="3">
    <source>
        <dbReference type="ARBA" id="ARBA00022801"/>
    </source>
</evidence>
<comment type="similarity">
    <text evidence="1 7">Belongs to the peptidase S24 family.</text>
</comment>
<comment type="caution">
    <text evidence="9">The sequence shown here is derived from an EMBL/GenBank/DDBJ whole genome shotgun (WGS) entry which is preliminary data.</text>
</comment>
<dbReference type="STRING" id="545697.HMPREF0216_03434"/>
<dbReference type="PATRIC" id="fig|545697.3.peg.3357"/>
<dbReference type="GO" id="GO:0009432">
    <property type="term" value="P:SOS response"/>
    <property type="evidence" value="ECO:0007669"/>
    <property type="project" value="UniProtKB-KW"/>
</dbReference>
<keyword evidence="5" id="KW-0234">DNA repair</keyword>
<evidence type="ECO:0000256" key="2">
    <source>
        <dbReference type="ARBA" id="ARBA00022763"/>
    </source>
</evidence>
<dbReference type="eggNOG" id="COG1974">
    <property type="taxonomic scope" value="Bacteria"/>
</dbReference>
<keyword evidence="10" id="KW-1185">Reference proteome</keyword>
<reference evidence="9 10" key="1">
    <citation type="submission" date="2012-05" db="EMBL/GenBank/DDBJ databases">
        <authorList>
            <person name="Weinstock G."/>
            <person name="Sodergren E."/>
            <person name="Lobos E.A."/>
            <person name="Fulton L."/>
            <person name="Fulton R."/>
            <person name="Courtney L."/>
            <person name="Fronick C."/>
            <person name="O'Laughlin M."/>
            <person name="Godfrey J."/>
            <person name="Wilson R.M."/>
            <person name="Miner T."/>
            <person name="Farmer C."/>
            <person name="Delehaunty K."/>
            <person name="Cordes M."/>
            <person name="Minx P."/>
            <person name="Tomlinson C."/>
            <person name="Chen J."/>
            <person name="Wollam A."/>
            <person name="Pepin K.H."/>
            <person name="Bhonagiri V."/>
            <person name="Zhang X."/>
            <person name="Suruliraj S."/>
            <person name="Warren W."/>
            <person name="Mitreva M."/>
            <person name="Mardis E.R."/>
            <person name="Wilson R.K."/>
        </authorList>
    </citation>
    <scope>NUCLEOTIDE SEQUENCE [LARGE SCALE GENOMIC DNA]</scope>
    <source>
        <strain evidence="9 10">DSM 1785</strain>
    </source>
</reference>
<evidence type="ECO:0000256" key="6">
    <source>
        <dbReference type="ARBA" id="ARBA00023236"/>
    </source>
</evidence>
<dbReference type="InterPro" id="IPR050077">
    <property type="entry name" value="LexA_repressor"/>
</dbReference>
<accession>L1Q271</accession>
<dbReference type="GO" id="GO:0016787">
    <property type="term" value="F:hydrolase activity"/>
    <property type="evidence" value="ECO:0007669"/>
    <property type="project" value="UniProtKB-KW"/>
</dbReference>
<evidence type="ECO:0000256" key="5">
    <source>
        <dbReference type="ARBA" id="ARBA00023204"/>
    </source>
</evidence>
<evidence type="ECO:0000313" key="9">
    <source>
        <dbReference type="EMBL" id="EKY22104.1"/>
    </source>
</evidence>
<dbReference type="Pfam" id="PF00717">
    <property type="entry name" value="Peptidase_S24"/>
    <property type="match status" value="1"/>
</dbReference>
<dbReference type="InterPro" id="IPR015927">
    <property type="entry name" value="Peptidase_S24_S26A/B/C"/>
</dbReference>
<keyword evidence="6" id="KW-0742">SOS response</keyword>
<dbReference type="HOGENOM" id="CLU_018674_0_0_9"/>
<proteinExistence type="inferred from homology"/>
<keyword evidence="4 7" id="KW-0068">Autocatalytic cleavage</keyword>
<dbReference type="CDD" id="cd06529">
    <property type="entry name" value="S24_LexA-like"/>
    <property type="match status" value="1"/>
</dbReference>
<gene>
    <name evidence="9" type="ORF">HMPREF0216_03434</name>
</gene>
<dbReference type="SUPFAM" id="SSF52540">
    <property type="entry name" value="P-loop containing nucleoside triphosphate hydrolases"/>
    <property type="match status" value="1"/>
</dbReference>
<dbReference type="Gene3D" id="2.10.109.10">
    <property type="entry name" value="Umud Fragment, subunit A"/>
    <property type="match status" value="1"/>
</dbReference>
<keyword evidence="3 7" id="KW-0378">Hydrolase</keyword>
<dbReference type="Proteomes" id="UP000010420">
    <property type="component" value="Unassembled WGS sequence"/>
</dbReference>
<dbReference type="SUPFAM" id="SSF51306">
    <property type="entry name" value="LexA/Signal peptidase"/>
    <property type="match status" value="1"/>
</dbReference>
<dbReference type="PRINTS" id="PR00726">
    <property type="entry name" value="LEXASERPTASE"/>
</dbReference>
<evidence type="ECO:0000313" key="10">
    <source>
        <dbReference type="Proteomes" id="UP000010420"/>
    </source>
</evidence>
<sequence length="482" mass="56170">MKSKAGVKMKLTKTQNRFIKNKSMGFSLMKGKSLTGKTMASIHRVINLENNYCLYENDKILYLNSDLNKLEEGKKIYDENNKSNEFYSLFSIDKNRVEFALIRDFINIYSNRYKEENKLNLKNANDSIVNEVLNSEAFIDNLSMFRKKSKLLSKLTVKEIYNEIMWIKACDFTRDEYSNIHRKGRKYRVIKNSYSRDAIYSLMELYTSLIWDKGYMDIYDEIIFAAKYANKIGSKYTHIVLDEVENLTRSEIKFVKSLYETKTYSSFIFIFNNEKQIDENKWLIKGRKLNTLGADFKGKSFTFKKDFKEEKVTRDEYMEKFRYINLKYKNIVDFNLDTSSSKKEIFLDDNTIFNEDEIVEINVFNDIAAGNPIEMNDEIKEKFYLPKGWLERGKDTFILHVKGDSMIDKNINDGDLVVIKKQNTAYNNDIVAASIDGEATLKTLKLNEKKPILIAANPKYGAIPLEGKEVSIIGVAIGVIKK</sequence>
<dbReference type="InterPro" id="IPR036286">
    <property type="entry name" value="LexA/Signal_pep-like_sf"/>
</dbReference>
<dbReference type="GO" id="GO:0006355">
    <property type="term" value="P:regulation of DNA-templated transcription"/>
    <property type="evidence" value="ECO:0007669"/>
    <property type="project" value="InterPro"/>
</dbReference>
<dbReference type="InterPro" id="IPR006197">
    <property type="entry name" value="Peptidase_S24_LexA"/>
</dbReference>
<organism evidence="9 10">
    <name type="scientific">Clostridium celatum DSM 1785</name>
    <dbReference type="NCBI Taxonomy" id="545697"/>
    <lineage>
        <taxon>Bacteria</taxon>
        <taxon>Bacillati</taxon>
        <taxon>Bacillota</taxon>
        <taxon>Clostridia</taxon>
        <taxon>Eubacteriales</taxon>
        <taxon>Clostridiaceae</taxon>
        <taxon>Clostridium</taxon>
    </lineage>
</organism>
<feature type="domain" description="Peptidase S24/S26A/S26B/S26C" evidence="8">
    <location>
        <begin position="363"/>
        <end position="477"/>
    </location>
</feature>
<evidence type="ECO:0000256" key="1">
    <source>
        <dbReference type="ARBA" id="ARBA00007484"/>
    </source>
</evidence>
<keyword evidence="2" id="KW-0227">DNA damage</keyword>
<dbReference type="InterPro" id="IPR027417">
    <property type="entry name" value="P-loop_NTPase"/>
</dbReference>
<dbReference type="PANTHER" id="PTHR33516:SF2">
    <property type="entry name" value="LEXA REPRESSOR-RELATED"/>
    <property type="match status" value="1"/>
</dbReference>
<evidence type="ECO:0000256" key="7">
    <source>
        <dbReference type="RuleBase" id="RU003991"/>
    </source>
</evidence>
<protein>
    <submittedName>
        <fullName evidence="9">Repressor LexA</fullName>
    </submittedName>
</protein>
<evidence type="ECO:0000256" key="4">
    <source>
        <dbReference type="ARBA" id="ARBA00022813"/>
    </source>
</evidence>
<dbReference type="AlphaFoldDB" id="L1Q271"/>